<feature type="transmembrane region" description="Helical" evidence="5">
    <location>
        <begin position="291"/>
        <end position="311"/>
    </location>
</feature>
<dbReference type="GO" id="GO:0005886">
    <property type="term" value="C:plasma membrane"/>
    <property type="evidence" value="ECO:0007669"/>
    <property type="project" value="TreeGrafter"/>
</dbReference>
<dbReference type="Proteomes" id="UP000620124">
    <property type="component" value="Unassembled WGS sequence"/>
</dbReference>
<proteinExistence type="predicted"/>
<sequence length="588" mass="62086">MNSTNDSESSALPLASSTEKVVGSVAEESIEYPTGMKLGLISLAMCLSMFLVALVRATSFFCPRFNIDPALRITLSSRWRFLKLQISSIASTILGDGRKTNNAARYLLTTASFQLLFGRLYSFLSLKWVYIAAIGVFELGSLICAVAPSSTALIIGRAIAGLGGSGLATGTLIICVSAVPLERRSIYMGLISAVYWAGSVAGPLLGGALTDKASWRFCFWINLPIGAMTVIVIALFFKPPGNIQEVQSISLRKRIEQFDPWGTLVFIPATVCLLLALQWGGSQYSWSNGRIIALLILFGVLIAAFVAIQAWKQDDATVPPRVFNQPGIKAAAWFALCLSGSFLTLVYLVSPSFLLHSPPATLMPTVRPPPQLPIYFQAIKGASPVQSGIDNLPLVLSVVLATLAAGALITKIGYYTPFMILASVLVAVGAGVLSTLSVDAGAGHWIGYQIIYGIGVGAGIQQPLMVAQAVLKPADVPIGTSLILFMQTLGGSVFVSVGQNVFRSRLLSGLIRRAPGIDPSIVLNSGATRLHSAVDPALLPEVLAVYNDAIVAAIYVCLAVAALSIVGSLATEWRNVRAPRAGGSADAG</sequence>
<evidence type="ECO:0000256" key="2">
    <source>
        <dbReference type="ARBA" id="ARBA00022692"/>
    </source>
</evidence>
<feature type="transmembrane region" description="Helical" evidence="5">
    <location>
        <begin position="331"/>
        <end position="349"/>
    </location>
</feature>
<dbReference type="CDD" id="cd17502">
    <property type="entry name" value="MFS_Azr1_MDR_like"/>
    <property type="match status" value="1"/>
</dbReference>
<dbReference type="Gene3D" id="1.20.1720.10">
    <property type="entry name" value="Multidrug resistance protein D"/>
    <property type="match status" value="1"/>
</dbReference>
<gene>
    <name evidence="7" type="ORF">MVEN_02216800</name>
</gene>
<feature type="transmembrane region" description="Helical" evidence="5">
    <location>
        <begin position="549"/>
        <end position="570"/>
    </location>
</feature>
<evidence type="ECO:0000313" key="8">
    <source>
        <dbReference type="Proteomes" id="UP000620124"/>
    </source>
</evidence>
<dbReference type="InterPro" id="IPR036259">
    <property type="entry name" value="MFS_trans_sf"/>
</dbReference>
<dbReference type="InterPro" id="IPR020846">
    <property type="entry name" value="MFS_dom"/>
</dbReference>
<dbReference type="InterPro" id="IPR011701">
    <property type="entry name" value="MFS"/>
</dbReference>
<evidence type="ECO:0000259" key="6">
    <source>
        <dbReference type="PROSITE" id="PS50850"/>
    </source>
</evidence>
<keyword evidence="2 5" id="KW-0812">Transmembrane</keyword>
<dbReference type="AlphaFoldDB" id="A0A8H7CFD3"/>
<feature type="transmembrane region" description="Helical" evidence="5">
    <location>
        <begin position="417"/>
        <end position="438"/>
    </location>
</feature>
<evidence type="ECO:0000256" key="4">
    <source>
        <dbReference type="ARBA" id="ARBA00023136"/>
    </source>
</evidence>
<organism evidence="7 8">
    <name type="scientific">Mycena venus</name>
    <dbReference type="NCBI Taxonomy" id="2733690"/>
    <lineage>
        <taxon>Eukaryota</taxon>
        <taxon>Fungi</taxon>
        <taxon>Dikarya</taxon>
        <taxon>Basidiomycota</taxon>
        <taxon>Agaricomycotina</taxon>
        <taxon>Agaricomycetes</taxon>
        <taxon>Agaricomycetidae</taxon>
        <taxon>Agaricales</taxon>
        <taxon>Marasmiineae</taxon>
        <taxon>Mycenaceae</taxon>
        <taxon>Mycena</taxon>
    </lineage>
</organism>
<reference evidence="7" key="1">
    <citation type="submission" date="2020-05" db="EMBL/GenBank/DDBJ databases">
        <title>Mycena genomes resolve the evolution of fungal bioluminescence.</title>
        <authorList>
            <person name="Tsai I.J."/>
        </authorList>
    </citation>
    <scope>NUCLEOTIDE SEQUENCE</scope>
    <source>
        <strain evidence="7">CCC161011</strain>
    </source>
</reference>
<dbReference type="FunFam" id="1.20.1250.20:FF:000196">
    <property type="entry name" value="MFS toxin efflux pump (AflT)"/>
    <property type="match status" value="1"/>
</dbReference>
<dbReference type="EMBL" id="JACAZI010000024">
    <property type="protein sequence ID" value="KAF7335619.1"/>
    <property type="molecule type" value="Genomic_DNA"/>
</dbReference>
<comment type="caution">
    <text evidence="7">The sequence shown here is derived from an EMBL/GenBank/DDBJ whole genome shotgun (WGS) entry which is preliminary data.</text>
</comment>
<keyword evidence="3 5" id="KW-1133">Transmembrane helix</keyword>
<feature type="transmembrane region" description="Helical" evidence="5">
    <location>
        <begin position="128"/>
        <end position="148"/>
    </location>
</feature>
<feature type="transmembrane region" description="Helical" evidence="5">
    <location>
        <begin position="38"/>
        <end position="55"/>
    </location>
</feature>
<feature type="transmembrane region" description="Helical" evidence="5">
    <location>
        <begin position="450"/>
        <end position="471"/>
    </location>
</feature>
<dbReference type="Pfam" id="PF07690">
    <property type="entry name" value="MFS_1"/>
    <property type="match status" value="1"/>
</dbReference>
<feature type="transmembrane region" description="Helical" evidence="5">
    <location>
        <begin position="217"/>
        <end position="237"/>
    </location>
</feature>
<dbReference type="PROSITE" id="PS50850">
    <property type="entry name" value="MFS"/>
    <property type="match status" value="1"/>
</dbReference>
<evidence type="ECO:0000256" key="5">
    <source>
        <dbReference type="SAM" id="Phobius"/>
    </source>
</evidence>
<keyword evidence="8" id="KW-1185">Reference proteome</keyword>
<dbReference type="OrthoDB" id="10021397at2759"/>
<keyword evidence="4 5" id="KW-0472">Membrane</keyword>
<name>A0A8H7CFD3_9AGAR</name>
<feature type="transmembrane region" description="Helical" evidence="5">
    <location>
        <begin position="258"/>
        <end position="279"/>
    </location>
</feature>
<feature type="transmembrane region" description="Helical" evidence="5">
    <location>
        <begin position="186"/>
        <end position="205"/>
    </location>
</feature>
<evidence type="ECO:0000256" key="1">
    <source>
        <dbReference type="ARBA" id="ARBA00004141"/>
    </source>
</evidence>
<feature type="transmembrane region" description="Helical" evidence="5">
    <location>
        <begin position="483"/>
        <end position="502"/>
    </location>
</feature>
<accession>A0A8H7CFD3</accession>
<dbReference type="SUPFAM" id="SSF103473">
    <property type="entry name" value="MFS general substrate transporter"/>
    <property type="match status" value="1"/>
</dbReference>
<dbReference type="PANTHER" id="PTHR23501:SF199">
    <property type="entry name" value="MFS EFFLUX TRANSPORTER INPD-RELATED"/>
    <property type="match status" value="1"/>
</dbReference>
<feature type="domain" description="Major facilitator superfamily (MFS) profile" evidence="6">
    <location>
        <begin position="41"/>
        <end position="574"/>
    </location>
</feature>
<dbReference type="GO" id="GO:0022857">
    <property type="term" value="F:transmembrane transporter activity"/>
    <property type="evidence" value="ECO:0007669"/>
    <property type="project" value="InterPro"/>
</dbReference>
<feature type="transmembrane region" description="Helical" evidence="5">
    <location>
        <begin position="154"/>
        <end position="179"/>
    </location>
</feature>
<evidence type="ECO:0000313" key="7">
    <source>
        <dbReference type="EMBL" id="KAF7335619.1"/>
    </source>
</evidence>
<protein>
    <submittedName>
        <fullName evidence="7">Major facilitator superfamily transporter</fullName>
    </submittedName>
</protein>
<comment type="subcellular location">
    <subcellularLocation>
        <location evidence="1">Membrane</location>
        <topology evidence="1">Multi-pass membrane protein</topology>
    </subcellularLocation>
</comment>
<dbReference type="PANTHER" id="PTHR23501">
    <property type="entry name" value="MAJOR FACILITATOR SUPERFAMILY"/>
    <property type="match status" value="1"/>
</dbReference>
<evidence type="ECO:0000256" key="3">
    <source>
        <dbReference type="ARBA" id="ARBA00022989"/>
    </source>
</evidence>